<dbReference type="EMBL" id="UINC01022363">
    <property type="protein sequence ID" value="SVA91816.1"/>
    <property type="molecule type" value="Genomic_DNA"/>
</dbReference>
<evidence type="ECO:0000313" key="1">
    <source>
        <dbReference type="EMBL" id="SVA91816.1"/>
    </source>
</evidence>
<dbReference type="AlphaFoldDB" id="A0A381ZRE7"/>
<protein>
    <submittedName>
        <fullName evidence="1">Uncharacterized protein</fullName>
    </submittedName>
</protein>
<gene>
    <name evidence="1" type="ORF">METZ01_LOCUS144670</name>
</gene>
<proteinExistence type="predicted"/>
<name>A0A381ZRE7_9ZZZZ</name>
<sequence length="261" mass="29607">MSCSPEAAQDEPMQMPFKENTWVRKETLTKSKDNMFTSTGEQLAPLPVDARLTKKLNTVSTLNSSINSEENCLSEANTLDKRRMVVQKRGGAWHVFERVAEAKKYSNYGMQIDSQLNRLIFSLKHICRGAKGMPLNGWGRTKVAELQKYGKEKMREIYIELGNPPADVDLWIAYAERGIESRKRNIPYSKIGESISRTENLVSLYENLSLRKVDEVSLNSLYSDASTLLSVIKNRLKSDPRVALAIEEDNLLPITDIESEM</sequence>
<organism evidence="1">
    <name type="scientific">marine metagenome</name>
    <dbReference type="NCBI Taxonomy" id="408172"/>
    <lineage>
        <taxon>unclassified sequences</taxon>
        <taxon>metagenomes</taxon>
        <taxon>ecological metagenomes</taxon>
    </lineage>
</organism>
<accession>A0A381ZRE7</accession>
<reference evidence="1" key="1">
    <citation type="submission" date="2018-05" db="EMBL/GenBank/DDBJ databases">
        <authorList>
            <person name="Lanie J.A."/>
            <person name="Ng W.-L."/>
            <person name="Kazmierczak K.M."/>
            <person name="Andrzejewski T.M."/>
            <person name="Davidsen T.M."/>
            <person name="Wayne K.J."/>
            <person name="Tettelin H."/>
            <person name="Glass J.I."/>
            <person name="Rusch D."/>
            <person name="Podicherti R."/>
            <person name="Tsui H.-C.T."/>
            <person name="Winkler M.E."/>
        </authorList>
    </citation>
    <scope>NUCLEOTIDE SEQUENCE</scope>
</reference>